<dbReference type="PANTHER" id="PTHR38436">
    <property type="entry name" value="POLYKETIDE CYCLASE SNOAL-LIKE DOMAIN"/>
    <property type="match status" value="1"/>
</dbReference>
<evidence type="ECO:0000313" key="2">
    <source>
        <dbReference type="Proteomes" id="UP000317371"/>
    </source>
</evidence>
<comment type="caution">
    <text evidence="1">The sequence shown here is derived from an EMBL/GenBank/DDBJ whole genome shotgun (WGS) entry which is preliminary data.</text>
</comment>
<protein>
    <submittedName>
        <fullName evidence="1">Ester cyclase</fullName>
    </submittedName>
</protein>
<dbReference type="Gene3D" id="3.10.450.50">
    <property type="match status" value="1"/>
</dbReference>
<proteinExistence type="predicted"/>
<sequence>MSSEPLKMNVRRFIEQGFNRQDMAEFDRYFSPQVVDHALPPGMPAGREGRKRFAQAFFAAFPDIHVHIEDLLAEGDRTVARWSAHGTHQGELMGIPATGKTVNLTGIAIDRFENGQSVEHWEIIDQVGLMQQLGVMPAS</sequence>
<dbReference type="OrthoDB" id="158434at2"/>
<dbReference type="RefSeq" id="WP_141609046.1">
    <property type="nucleotide sequence ID" value="NZ_VIGC02000005.1"/>
</dbReference>
<organism evidence="1 2">
    <name type="scientific">Litorilinea aerophila</name>
    <dbReference type="NCBI Taxonomy" id="1204385"/>
    <lineage>
        <taxon>Bacteria</taxon>
        <taxon>Bacillati</taxon>
        <taxon>Chloroflexota</taxon>
        <taxon>Caldilineae</taxon>
        <taxon>Caldilineales</taxon>
        <taxon>Caldilineaceae</taxon>
        <taxon>Litorilinea</taxon>
    </lineage>
</organism>
<dbReference type="InterPro" id="IPR009959">
    <property type="entry name" value="Cyclase_SnoaL-like"/>
</dbReference>
<reference evidence="1 2" key="1">
    <citation type="submission" date="2019-06" db="EMBL/GenBank/DDBJ databases">
        <title>Genome sequence of Litorilinea aerophila BAA-2444.</title>
        <authorList>
            <person name="Maclea K.S."/>
            <person name="Maurais E.G."/>
            <person name="Iannazzi L.C."/>
        </authorList>
    </citation>
    <scope>NUCLEOTIDE SEQUENCE [LARGE SCALE GENOMIC DNA]</scope>
    <source>
        <strain evidence="1 2">ATCC BAA-2444</strain>
    </source>
</reference>
<dbReference type="AlphaFoldDB" id="A0A540VJZ0"/>
<gene>
    <name evidence="1" type="ORF">FKZ61_05355</name>
</gene>
<dbReference type="EMBL" id="VIGC01000005">
    <property type="protein sequence ID" value="TQE97061.1"/>
    <property type="molecule type" value="Genomic_DNA"/>
</dbReference>
<dbReference type="InterPro" id="IPR032710">
    <property type="entry name" value="NTF2-like_dom_sf"/>
</dbReference>
<dbReference type="SUPFAM" id="SSF54427">
    <property type="entry name" value="NTF2-like"/>
    <property type="match status" value="1"/>
</dbReference>
<dbReference type="GO" id="GO:0030638">
    <property type="term" value="P:polyketide metabolic process"/>
    <property type="evidence" value="ECO:0007669"/>
    <property type="project" value="InterPro"/>
</dbReference>
<dbReference type="InParanoid" id="A0A540VJZ0"/>
<name>A0A540VJZ0_9CHLR</name>
<keyword evidence="2" id="KW-1185">Reference proteome</keyword>
<dbReference type="PANTHER" id="PTHR38436:SF1">
    <property type="entry name" value="ESTER CYCLASE"/>
    <property type="match status" value="1"/>
</dbReference>
<dbReference type="Proteomes" id="UP000317371">
    <property type="component" value="Unassembled WGS sequence"/>
</dbReference>
<dbReference type="Pfam" id="PF07366">
    <property type="entry name" value="SnoaL"/>
    <property type="match status" value="1"/>
</dbReference>
<accession>A0A540VJZ0</accession>
<evidence type="ECO:0000313" key="1">
    <source>
        <dbReference type="EMBL" id="TQE97061.1"/>
    </source>
</evidence>